<dbReference type="Pfam" id="PF02569">
    <property type="entry name" value="Pantoate_ligase"/>
    <property type="match status" value="1"/>
</dbReference>
<evidence type="ECO:0000313" key="9">
    <source>
        <dbReference type="EMBL" id="SPD75930.1"/>
    </source>
</evidence>
<organism evidence="9">
    <name type="scientific">uncultured Desulfobacterium sp</name>
    <dbReference type="NCBI Taxonomy" id="201089"/>
    <lineage>
        <taxon>Bacteria</taxon>
        <taxon>Pseudomonadati</taxon>
        <taxon>Thermodesulfobacteriota</taxon>
        <taxon>Desulfobacteria</taxon>
        <taxon>Desulfobacterales</taxon>
        <taxon>Desulfobacteriaceae</taxon>
        <taxon>Desulfobacterium</taxon>
        <taxon>environmental samples</taxon>
    </lineage>
</organism>
<sequence>MKIIETIGEMQRESDSMRMAGDIISVVPTMGFLHEGHLELMRVAKRHSDKVVMTLFVNPTQFGPAEDFEAYPRDTEGDLEKARSLGVDIVFMPNAIEMYQEGCQTTVRVERITQPLCGLSRPGHFDGVTTVVNKLFNCTKPHLAIFGQKDYQQLAAISRMVMDLNMDIKIIGVPTVREPDGLAMSSRNSYLNPEERQSALCLKKSLDLANKMFQEGTKDARIIKETIESLIKAHPFTRIDYVSLCDPMTLEEIEILKDETLLALAVRVGKTRLIDNCLIR</sequence>
<dbReference type="NCBIfam" id="TIGR00125">
    <property type="entry name" value="cyt_tran_rel"/>
    <property type="match status" value="1"/>
</dbReference>
<dbReference type="GO" id="GO:0005524">
    <property type="term" value="F:ATP binding"/>
    <property type="evidence" value="ECO:0007669"/>
    <property type="project" value="UniProtKB-KW"/>
</dbReference>
<feature type="binding site" evidence="8">
    <location>
        <begin position="30"/>
        <end position="37"/>
    </location>
    <ligand>
        <name>ATP</name>
        <dbReference type="ChEBI" id="CHEBI:30616"/>
    </ligand>
</feature>
<proteinExistence type="inferred from homology"/>
<dbReference type="InterPro" id="IPR004821">
    <property type="entry name" value="Cyt_trans-like"/>
</dbReference>
<dbReference type="AlphaFoldDB" id="A0A445N2J5"/>
<feature type="binding site" evidence="8">
    <location>
        <begin position="147"/>
        <end position="150"/>
    </location>
    <ligand>
        <name>ATP</name>
        <dbReference type="ChEBI" id="CHEBI:30616"/>
    </ligand>
</feature>
<dbReference type="InterPro" id="IPR042176">
    <property type="entry name" value="Pantoate_ligase_C"/>
</dbReference>
<evidence type="ECO:0000256" key="1">
    <source>
        <dbReference type="ARBA" id="ARBA00004990"/>
    </source>
</evidence>
<feature type="binding site" evidence="8">
    <location>
        <position position="61"/>
    </location>
    <ligand>
        <name>(R)-pantoate</name>
        <dbReference type="ChEBI" id="CHEBI:15980"/>
    </ligand>
</feature>
<dbReference type="GO" id="GO:0005829">
    <property type="term" value="C:cytosol"/>
    <property type="evidence" value="ECO:0007669"/>
    <property type="project" value="TreeGrafter"/>
</dbReference>
<protein>
    <recommendedName>
        <fullName evidence="8">Pantothenate synthetase</fullName>
        <shortName evidence="8">PS</shortName>
        <ecNumber evidence="8">6.3.2.1</ecNumber>
    </recommendedName>
    <alternativeName>
        <fullName evidence="8">Pantoate--beta-alanine ligase</fullName>
    </alternativeName>
    <alternativeName>
        <fullName evidence="8">Pantoate-activating enzyme</fullName>
    </alternativeName>
</protein>
<gene>
    <name evidence="8 9" type="primary">panC</name>
    <name evidence="9" type="ORF">PITCH_A780060</name>
</gene>
<dbReference type="Gene3D" id="3.30.1300.10">
    <property type="entry name" value="Pantoate-beta-alanine ligase, C-terminal domain"/>
    <property type="match status" value="1"/>
</dbReference>
<keyword evidence="3 8" id="KW-0436">Ligase</keyword>
<feature type="binding site" evidence="8">
    <location>
        <position position="176"/>
    </location>
    <ligand>
        <name>ATP</name>
        <dbReference type="ChEBI" id="CHEBI:30616"/>
    </ligand>
</feature>
<dbReference type="CDD" id="cd00560">
    <property type="entry name" value="PanC"/>
    <property type="match status" value="1"/>
</dbReference>
<dbReference type="PANTHER" id="PTHR21299:SF1">
    <property type="entry name" value="PANTOATE--BETA-ALANINE LIGASE"/>
    <property type="match status" value="1"/>
</dbReference>
<feature type="active site" description="Proton donor" evidence="8">
    <location>
        <position position="37"/>
    </location>
</feature>
<dbReference type="NCBIfam" id="TIGR00018">
    <property type="entry name" value="panC"/>
    <property type="match status" value="1"/>
</dbReference>
<keyword evidence="8" id="KW-0963">Cytoplasm</keyword>
<comment type="pathway">
    <text evidence="1 8">Cofactor biosynthesis; (R)-pantothenate biosynthesis; (R)-pantothenate from (R)-pantoate and beta-alanine: step 1/1.</text>
</comment>
<comment type="subunit">
    <text evidence="8">Homodimer.</text>
</comment>
<evidence type="ECO:0000256" key="2">
    <source>
        <dbReference type="ARBA" id="ARBA00009256"/>
    </source>
</evidence>
<comment type="miscellaneous">
    <text evidence="8">The reaction proceeds by a bi uni uni bi ping pong mechanism.</text>
</comment>
<feature type="binding site" evidence="8">
    <location>
        <position position="153"/>
    </location>
    <ligand>
        <name>(R)-pantoate</name>
        <dbReference type="ChEBI" id="CHEBI:15980"/>
    </ligand>
</feature>
<dbReference type="Gene3D" id="3.40.50.620">
    <property type="entry name" value="HUPs"/>
    <property type="match status" value="1"/>
</dbReference>
<keyword evidence="5 8" id="KW-0547">Nucleotide-binding</keyword>
<dbReference type="InterPro" id="IPR003721">
    <property type="entry name" value="Pantoate_ligase"/>
</dbReference>
<feature type="binding site" evidence="8">
    <location>
        <begin position="184"/>
        <end position="187"/>
    </location>
    <ligand>
        <name>ATP</name>
        <dbReference type="ChEBI" id="CHEBI:30616"/>
    </ligand>
</feature>
<evidence type="ECO:0000256" key="8">
    <source>
        <dbReference type="HAMAP-Rule" id="MF_00158"/>
    </source>
</evidence>
<feature type="binding site" evidence="8">
    <location>
        <position position="61"/>
    </location>
    <ligand>
        <name>beta-alanine</name>
        <dbReference type="ChEBI" id="CHEBI:57966"/>
    </ligand>
</feature>
<dbReference type="EMBL" id="OJIN01000223">
    <property type="protein sequence ID" value="SPD75930.1"/>
    <property type="molecule type" value="Genomic_DNA"/>
</dbReference>
<dbReference type="GO" id="GO:0004592">
    <property type="term" value="F:pantoate-beta-alanine ligase activity"/>
    <property type="evidence" value="ECO:0007669"/>
    <property type="project" value="UniProtKB-UniRule"/>
</dbReference>
<dbReference type="InterPro" id="IPR014729">
    <property type="entry name" value="Rossmann-like_a/b/a_fold"/>
</dbReference>
<keyword evidence="4 8" id="KW-0566">Pantothenate biosynthesis</keyword>
<reference evidence="9" key="1">
    <citation type="submission" date="2018-01" db="EMBL/GenBank/DDBJ databases">
        <authorList>
            <person name="Regsiter A."/>
            <person name="William W."/>
        </authorList>
    </citation>
    <scope>NUCLEOTIDE SEQUENCE</scope>
    <source>
        <strain evidence="9">TRIP AH-1</strain>
    </source>
</reference>
<evidence type="ECO:0000256" key="7">
    <source>
        <dbReference type="ARBA" id="ARBA00048258"/>
    </source>
</evidence>
<dbReference type="SUPFAM" id="SSF52374">
    <property type="entry name" value="Nucleotidylyl transferase"/>
    <property type="match status" value="1"/>
</dbReference>
<dbReference type="GO" id="GO:0015940">
    <property type="term" value="P:pantothenate biosynthetic process"/>
    <property type="evidence" value="ECO:0007669"/>
    <property type="project" value="UniProtKB-UniRule"/>
</dbReference>
<dbReference type="FunFam" id="3.30.1300.10:FF:000001">
    <property type="entry name" value="Pantothenate synthetase"/>
    <property type="match status" value="1"/>
</dbReference>
<evidence type="ECO:0000256" key="5">
    <source>
        <dbReference type="ARBA" id="ARBA00022741"/>
    </source>
</evidence>
<comment type="function">
    <text evidence="8">Catalyzes the condensation of pantoate with beta-alanine in an ATP-dependent reaction via a pantoyl-adenylate intermediate.</text>
</comment>
<dbReference type="EC" id="6.3.2.1" evidence="8"/>
<comment type="similarity">
    <text evidence="2 8">Belongs to the pantothenate synthetase family.</text>
</comment>
<evidence type="ECO:0000256" key="6">
    <source>
        <dbReference type="ARBA" id="ARBA00022840"/>
    </source>
</evidence>
<evidence type="ECO:0000256" key="3">
    <source>
        <dbReference type="ARBA" id="ARBA00022598"/>
    </source>
</evidence>
<dbReference type="FunFam" id="3.40.50.620:FF:000013">
    <property type="entry name" value="Pantothenate synthetase"/>
    <property type="match status" value="1"/>
</dbReference>
<comment type="subcellular location">
    <subcellularLocation>
        <location evidence="8">Cytoplasm</location>
    </subcellularLocation>
</comment>
<keyword evidence="6 8" id="KW-0067">ATP-binding</keyword>
<name>A0A445N2J5_9BACT</name>
<evidence type="ECO:0000256" key="4">
    <source>
        <dbReference type="ARBA" id="ARBA00022655"/>
    </source>
</evidence>
<comment type="catalytic activity">
    <reaction evidence="7 8">
        <text>(R)-pantoate + beta-alanine + ATP = (R)-pantothenate + AMP + diphosphate + H(+)</text>
        <dbReference type="Rhea" id="RHEA:10912"/>
        <dbReference type="ChEBI" id="CHEBI:15378"/>
        <dbReference type="ChEBI" id="CHEBI:15980"/>
        <dbReference type="ChEBI" id="CHEBI:29032"/>
        <dbReference type="ChEBI" id="CHEBI:30616"/>
        <dbReference type="ChEBI" id="CHEBI:33019"/>
        <dbReference type="ChEBI" id="CHEBI:57966"/>
        <dbReference type="ChEBI" id="CHEBI:456215"/>
        <dbReference type="EC" id="6.3.2.1"/>
    </reaction>
</comment>
<dbReference type="UniPathway" id="UPA00028">
    <property type="reaction ID" value="UER00005"/>
</dbReference>
<dbReference type="HAMAP" id="MF_00158">
    <property type="entry name" value="PanC"/>
    <property type="match status" value="1"/>
</dbReference>
<dbReference type="PANTHER" id="PTHR21299">
    <property type="entry name" value="CYTIDYLATE KINASE/PANTOATE-BETA-ALANINE LIGASE"/>
    <property type="match status" value="1"/>
</dbReference>
<accession>A0A445N2J5</accession>